<evidence type="ECO:0000313" key="1">
    <source>
        <dbReference type="EMBL" id="JAE17231.1"/>
    </source>
</evidence>
<reference evidence="1" key="2">
    <citation type="journal article" date="2015" name="Data Brief">
        <title>Shoot transcriptome of the giant reed, Arundo donax.</title>
        <authorList>
            <person name="Barrero R.A."/>
            <person name="Guerrero F.D."/>
            <person name="Moolhuijzen P."/>
            <person name="Goolsby J.A."/>
            <person name="Tidwell J."/>
            <person name="Bellgard S.E."/>
            <person name="Bellgard M.I."/>
        </authorList>
    </citation>
    <scope>NUCLEOTIDE SEQUENCE</scope>
    <source>
        <tissue evidence="1">Shoot tissue taken approximately 20 cm above the soil surface</tissue>
    </source>
</reference>
<reference evidence="1" key="1">
    <citation type="submission" date="2014-09" db="EMBL/GenBank/DDBJ databases">
        <authorList>
            <person name="Magalhaes I.L.F."/>
            <person name="Oliveira U."/>
            <person name="Santos F.R."/>
            <person name="Vidigal T.H.D.A."/>
            <person name="Brescovit A.D."/>
            <person name="Santos A.J."/>
        </authorList>
    </citation>
    <scope>NUCLEOTIDE SEQUENCE</scope>
    <source>
        <tissue evidence="1">Shoot tissue taken approximately 20 cm above the soil surface</tissue>
    </source>
</reference>
<proteinExistence type="predicted"/>
<organism evidence="1">
    <name type="scientific">Arundo donax</name>
    <name type="common">Giant reed</name>
    <name type="synonym">Donax arundinaceus</name>
    <dbReference type="NCBI Taxonomy" id="35708"/>
    <lineage>
        <taxon>Eukaryota</taxon>
        <taxon>Viridiplantae</taxon>
        <taxon>Streptophyta</taxon>
        <taxon>Embryophyta</taxon>
        <taxon>Tracheophyta</taxon>
        <taxon>Spermatophyta</taxon>
        <taxon>Magnoliopsida</taxon>
        <taxon>Liliopsida</taxon>
        <taxon>Poales</taxon>
        <taxon>Poaceae</taxon>
        <taxon>PACMAD clade</taxon>
        <taxon>Arundinoideae</taxon>
        <taxon>Arundineae</taxon>
        <taxon>Arundo</taxon>
    </lineage>
</organism>
<dbReference type="AlphaFoldDB" id="A0A0A9G3V6"/>
<name>A0A0A9G3V6_ARUDO</name>
<dbReference type="EMBL" id="GBRH01180665">
    <property type="protein sequence ID" value="JAE17231.1"/>
    <property type="molecule type" value="Transcribed_RNA"/>
</dbReference>
<sequence>MEDGSGPKNDTFLMLIENFFQWNESGKGLGARNEMRRYGISPARSH</sequence>
<protein>
    <submittedName>
        <fullName evidence="1">Uncharacterized protein</fullName>
    </submittedName>
</protein>
<accession>A0A0A9G3V6</accession>